<evidence type="ECO:0000313" key="3">
    <source>
        <dbReference type="EMBL" id="QSG04425.1"/>
    </source>
</evidence>
<organism evidence="3 4">
    <name type="scientific">Halapricum desulfuricans</name>
    <dbReference type="NCBI Taxonomy" id="2841257"/>
    <lineage>
        <taxon>Archaea</taxon>
        <taxon>Methanobacteriati</taxon>
        <taxon>Methanobacteriota</taxon>
        <taxon>Stenosarchaea group</taxon>
        <taxon>Halobacteria</taxon>
        <taxon>Halobacteriales</taxon>
        <taxon>Haloarculaceae</taxon>
        <taxon>Halapricum</taxon>
    </lineage>
</organism>
<proteinExistence type="predicted"/>
<feature type="transmembrane region" description="Helical" evidence="1">
    <location>
        <begin position="20"/>
        <end position="39"/>
    </location>
</feature>
<evidence type="ECO:0000256" key="1">
    <source>
        <dbReference type="SAM" id="Phobius"/>
    </source>
</evidence>
<dbReference type="AlphaFoldDB" id="A0A897N157"/>
<dbReference type="Proteomes" id="UP000663525">
    <property type="component" value="Chromosome"/>
</dbReference>
<evidence type="ECO:0000259" key="2">
    <source>
        <dbReference type="Pfam" id="PF26444"/>
    </source>
</evidence>
<keyword evidence="1" id="KW-0472">Membrane</keyword>
<keyword evidence="1" id="KW-0812">Transmembrane</keyword>
<dbReference type="Pfam" id="PF26444">
    <property type="entry name" value="DUF8123"/>
    <property type="match status" value="1"/>
</dbReference>
<reference evidence="3" key="1">
    <citation type="submission" date="2020-11" db="EMBL/GenBank/DDBJ databases">
        <title>Carbohydrate-dependent, anaerobic sulfur respiration: A novel catabolism in halophilic archaea.</title>
        <authorList>
            <person name="Sorokin D.Y."/>
            <person name="Messina E."/>
            <person name="Smedile F."/>
            <person name="La Cono V."/>
            <person name="Hallsworth J.E."/>
            <person name="Yakimov M.M."/>
        </authorList>
    </citation>
    <scope>NUCLEOTIDE SEQUENCE</scope>
    <source>
        <strain evidence="3">HSR12-1</strain>
    </source>
</reference>
<protein>
    <submittedName>
        <fullName evidence="3">Putative membrane protein</fullName>
    </submittedName>
</protein>
<keyword evidence="1" id="KW-1133">Transmembrane helix</keyword>
<dbReference type="InterPro" id="IPR058436">
    <property type="entry name" value="DUF8123"/>
</dbReference>
<accession>A0A897N157</accession>
<feature type="domain" description="DUF8123" evidence="2">
    <location>
        <begin position="12"/>
        <end position="73"/>
    </location>
</feature>
<sequence length="73" mass="7499">MSTDGRFDDALAVSDRLELFGTLVGALLVLIGLGTVAGMPWQTNGSTAVSVLQLLGVLATIAAGTGLVWLVRQ</sequence>
<dbReference type="EMBL" id="CP064787">
    <property type="protein sequence ID" value="QSG04425.1"/>
    <property type="molecule type" value="Genomic_DNA"/>
</dbReference>
<evidence type="ECO:0000313" key="4">
    <source>
        <dbReference type="Proteomes" id="UP000663525"/>
    </source>
</evidence>
<dbReference type="RefSeq" id="WP_229113897.1">
    <property type="nucleotide sequence ID" value="NZ_CP064787.1"/>
</dbReference>
<name>A0A897N157_9EURY</name>
<gene>
    <name evidence="3" type="ORF">HSR121_0064</name>
</gene>
<feature type="transmembrane region" description="Helical" evidence="1">
    <location>
        <begin position="51"/>
        <end position="71"/>
    </location>
</feature>
<dbReference type="GeneID" id="68853725"/>